<dbReference type="Proteomes" id="UP001056384">
    <property type="component" value="Chromosome 8"/>
</dbReference>
<keyword evidence="2" id="KW-0472">Membrane</keyword>
<evidence type="ECO:0000313" key="4">
    <source>
        <dbReference type="Proteomes" id="UP001056384"/>
    </source>
</evidence>
<dbReference type="OrthoDB" id="3220769at2759"/>
<keyword evidence="2" id="KW-0812">Transmembrane</keyword>
<keyword evidence="2" id="KW-1133">Transmembrane helix</keyword>
<evidence type="ECO:0000256" key="1">
    <source>
        <dbReference type="SAM" id="MobiDB-lite"/>
    </source>
</evidence>
<sequence length="273" mass="30613">MSLLQTYYARLARKLREQYVIPEDNDAGLPASRIRKAILGFPRNSNISDILDPHHMFLSWYIIYEKSDTGNGVYWAGNHSRQYASDLARDGTLPSGWWAPAEKLAKSAYSTVLVDLGNSEPSNLLLDGEKLQNCTSDFNMTDQPRNPGPATRQYDPLSERRTRLGATPATTQANYICNKPRRKPTGAIVWLVILADIVFLQALWVIYKLIIDAWVSRHVDGAENCNGCQSLLPQHKTENIKMLIAQIGAMGQAPSMRDHPTPAPAMLPRPERK</sequence>
<keyword evidence="4" id="KW-1185">Reference proteome</keyword>
<evidence type="ECO:0000313" key="3">
    <source>
        <dbReference type="EMBL" id="USW56100.1"/>
    </source>
</evidence>
<dbReference type="EMBL" id="CP099425">
    <property type="protein sequence ID" value="USW56100.1"/>
    <property type="molecule type" value="Genomic_DNA"/>
</dbReference>
<accession>A0A9Q9EMJ2</accession>
<proteinExistence type="predicted"/>
<protein>
    <submittedName>
        <fullName evidence="3">Uncharacterized protein</fullName>
    </submittedName>
</protein>
<reference evidence="3" key="1">
    <citation type="submission" date="2022-06" db="EMBL/GenBank/DDBJ databases">
        <title>Complete genome sequences of two strains of the flax pathogen Septoria linicola.</title>
        <authorList>
            <person name="Lapalu N."/>
            <person name="Simon A."/>
            <person name="Demenou B."/>
            <person name="Paumier D."/>
            <person name="Guillot M.-P."/>
            <person name="Gout L."/>
            <person name="Valade R."/>
        </authorList>
    </citation>
    <scope>NUCLEOTIDE SEQUENCE</scope>
    <source>
        <strain evidence="3">SE15195</strain>
    </source>
</reference>
<organism evidence="3 4">
    <name type="scientific">Septoria linicola</name>
    <dbReference type="NCBI Taxonomy" id="215465"/>
    <lineage>
        <taxon>Eukaryota</taxon>
        <taxon>Fungi</taxon>
        <taxon>Dikarya</taxon>
        <taxon>Ascomycota</taxon>
        <taxon>Pezizomycotina</taxon>
        <taxon>Dothideomycetes</taxon>
        <taxon>Dothideomycetidae</taxon>
        <taxon>Mycosphaerellales</taxon>
        <taxon>Mycosphaerellaceae</taxon>
        <taxon>Septoria</taxon>
    </lineage>
</organism>
<gene>
    <name evidence="3" type="ORF">Slin15195_G094190</name>
</gene>
<dbReference type="AlphaFoldDB" id="A0A9Q9EMJ2"/>
<name>A0A9Q9EMJ2_9PEZI</name>
<feature type="region of interest" description="Disordered" evidence="1">
    <location>
        <begin position="253"/>
        <end position="273"/>
    </location>
</feature>
<feature type="transmembrane region" description="Helical" evidence="2">
    <location>
        <begin position="187"/>
        <end position="207"/>
    </location>
</feature>
<evidence type="ECO:0000256" key="2">
    <source>
        <dbReference type="SAM" id="Phobius"/>
    </source>
</evidence>